<keyword evidence="4" id="KW-0010">Activator</keyword>
<keyword evidence="1" id="KW-0963">Cytoplasm</keyword>
<dbReference type="PROSITE" id="PS00041">
    <property type="entry name" value="HTH_ARAC_FAMILY_1"/>
    <property type="match status" value="1"/>
</dbReference>
<proteinExistence type="predicted"/>
<dbReference type="InterPro" id="IPR018060">
    <property type="entry name" value="HTH_AraC"/>
</dbReference>
<dbReference type="PROSITE" id="PS01124">
    <property type="entry name" value="HTH_ARAC_FAMILY_2"/>
    <property type="match status" value="1"/>
</dbReference>
<evidence type="ECO:0000256" key="5">
    <source>
        <dbReference type="ARBA" id="ARBA00023163"/>
    </source>
</evidence>
<dbReference type="Gene3D" id="1.10.10.60">
    <property type="entry name" value="Homeodomain-like"/>
    <property type="match status" value="2"/>
</dbReference>
<dbReference type="PANTHER" id="PTHR46796">
    <property type="entry name" value="HTH-TYPE TRANSCRIPTIONAL ACTIVATOR RHAS-RELATED"/>
    <property type="match status" value="1"/>
</dbReference>
<evidence type="ECO:0000256" key="2">
    <source>
        <dbReference type="ARBA" id="ARBA00023015"/>
    </source>
</evidence>
<dbReference type="SMART" id="SM00342">
    <property type="entry name" value="HTH_ARAC"/>
    <property type="match status" value="1"/>
</dbReference>
<feature type="domain" description="HTH araC/xylS-type" evidence="6">
    <location>
        <begin position="196"/>
        <end position="278"/>
    </location>
</feature>
<dbReference type="InterPro" id="IPR050204">
    <property type="entry name" value="AraC_XylS_family_regulators"/>
</dbReference>
<accession>A0ABP8CXM4</accession>
<dbReference type="PANTHER" id="PTHR46796:SF13">
    <property type="entry name" value="HTH-TYPE TRANSCRIPTIONAL ACTIVATOR RHAS"/>
    <property type="match status" value="1"/>
</dbReference>
<gene>
    <name evidence="7" type="ORF">GCM10022255_008580</name>
</gene>
<dbReference type="InterPro" id="IPR014710">
    <property type="entry name" value="RmlC-like_jellyroll"/>
</dbReference>
<dbReference type="PRINTS" id="PR00032">
    <property type="entry name" value="HTHARAC"/>
</dbReference>
<dbReference type="SUPFAM" id="SSF51215">
    <property type="entry name" value="Regulatory protein AraC"/>
    <property type="match status" value="1"/>
</dbReference>
<dbReference type="InterPro" id="IPR020449">
    <property type="entry name" value="Tscrpt_reg_AraC-type_HTH"/>
</dbReference>
<evidence type="ECO:0000256" key="1">
    <source>
        <dbReference type="ARBA" id="ARBA00022490"/>
    </source>
</evidence>
<protein>
    <recommendedName>
        <fullName evidence="6">HTH araC/xylS-type domain-containing protein</fullName>
    </recommendedName>
</protein>
<dbReference type="InterPro" id="IPR037923">
    <property type="entry name" value="HTH-like"/>
</dbReference>
<dbReference type="Proteomes" id="UP001500620">
    <property type="component" value="Unassembled WGS sequence"/>
</dbReference>
<evidence type="ECO:0000256" key="4">
    <source>
        <dbReference type="ARBA" id="ARBA00023159"/>
    </source>
</evidence>
<dbReference type="InterPro" id="IPR003313">
    <property type="entry name" value="AraC-bd"/>
</dbReference>
<name>A0ABP8CXM4_9ACTN</name>
<dbReference type="EMBL" id="BAABAT010000002">
    <property type="protein sequence ID" value="GAA4244662.1"/>
    <property type="molecule type" value="Genomic_DNA"/>
</dbReference>
<dbReference type="SUPFAM" id="SSF46689">
    <property type="entry name" value="Homeodomain-like"/>
    <property type="match status" value="1"/>
</dbReference>
<evidence type="ECO:0000259" key="6">
    <source>
        <dbReference type="PROSITE" id="PS01124"/>
    </source>
</evidence>
<dbReference type="InterPro" id="IPR009057">
    <property type="entry name" value="Homeodomain-like_sf"/>
</dbReference>
<dbReference type="InterPro" id="IPR018062">
    <property type="entry name" value="HTH_AraC-typ_CS"/>
</dbReference>
<dbReference type="Gene3D" id="2.60.120.10">
    <property type="entry name" value="Jelly Rolls"/>
    <property type="match status" value="1"/>
</dbReference>
<keyword evidence="3" id="KW-0238">DNA-binding</keyword>
<reference evidence="8" key="1">
    <citation type="journal article" date="2019" name="Int. J. Syst. Evol. Microbiol.">
        <title>The Global Catalogue of Microorganisms (GCM) 10K type strain sequencing project: providing services to taxonomists for standard genome sequencing and annotation.</title>
        <authorList>
            <consortium name="The Broad Institute Genomics Platform"/>
            <consortium name="The Broad Institute Genome Sequencing Center for Infectious Disease"/>
            <person name="Wu L."/>
            <person name="Ma J."/>
        </authorList>
    </citation>
    <scope>NUCLEOTIDE SEQUENCE [LARGE SCALE GENOMIC DNA]</scope>
    <source>
        <strain evidence="8">JCM 17441</strain>
    </source>
</reference>
<evidence type="ECO:0000256" key="3">
    <source>
        <dbReference type="ARBA" id="ARBA00023125"/>
    </source>
</evidence>
<dbReference type="Pfam" id="PF12833">
    <property type="entry name" value="HTH_18"/>
    <property type="match status" value="1"/>
</dbReference>
<keyword evidence="8" id="KW-1185">Reference proteome</keyword>
<evidence type="ECO:0000313" key="7">
    <source>
        <dbReference type="EMBL" id="GAA4244662.1"/>
    </source>
</evidence>
<dbReference type="RefSeq" id="WP_345121425.1">
    <property type="nucleotide sequence ID" value="NZ_BAABAT010000002.1"/>
</dbReference>
<sequence>MAETASRFRFQEHALGRPYHAARVMIRGGSEPHLHVDYYEVMAVIAGSGEHRLRSGWQPLLPGHVVLIRPRDQHAIIGDPVTGVEFFNVAFSPAAWRSFVNVADLREPAAWDAAPAPPLLRPDEPGRERLLRACEAVLSRFPADASMLDLVRFWTETCAVLCPPAAAPPAARGTTPEWLSVACTAMRHEENLRDGVPRLLELTHVSPSHLSRSMRRHYGTTPTAYVTDLRLQHATALLATTTESVTGIAQRCGFASQSYFSRCFALAYGLSPRRFRYDLQRKYVP</sequence>
<comment type="caution">
    <text evidence="7">The sequence shown here is derived from an EMBL/GenBank/DDBJ whole genome shotgun (WGS) entry which is preliminary data.</text>
</comment>
<organism evidence="7 8">
    <name type="scientific">Dactylosporangium darangshiense</name>
    <dbReference type="NCBI Taxonomy" id="579108"/>
    <lineage>
        <taxon>Bacteria</taxon>
        <taxon>Bacillati</taxon>
        <taxon>Actinomycetota</taxon>
        <taxon>Actinomycetes</taxon>
        <taxon>Micromonosporales</taxon>
        <taxon>Micromonosporaceae</taxon>
        <taxon>Dactylosporangium</taxon>
    </lineage>
</organism>
<dbReference type="Pfam" id="PF02311">
    <property type="entry name" value="AraC_binding"/>
    <property type="match status" value="1"/>
</dbReference>
<keyword evidence="5" id="KW-0804">Transcription</keyword>
<keyword evidence="2" id="KW-0805">Transcription regulation</keyword>
<evidence type="ECO:0000313" key="8">
    <source>
        <dbReference type="Proteomes" id="UP001500620"/>
    </source>
</evidence>